<sequence length="450" mass="46353">MSGCDKIKLGSMIVSSFLSANALAGLGDLQVKSHLGEPFQADINLVGFTAEELDNARIALASETEVRDPDAYSSRFLSSLRFTLLSSDQGGMIHISSNQPIDEPHLRFAIKIEALSKWQVREYNAFLSPNTAPAANTVLAAVATPTAAPVASTVAAPAQAAPVVSPVLAAVATPAAAPVASTVATSAQAAPAANPVLAAAATPAATPVASTVAAPAQAAPVASPVLAAVATPAAAPVASTVAAPVTAPAPVSTPPQPPAAETVVRSEPLSTPLAASKPEPKPATTPQQIRATRGASLWRLARQLKPANTSINQTMAALYLANKHAFVGGNPNRLKQGALLQLPDTSRIKAVSKGQIDKILHSDKLPLKTKLVLKPASKPTAQASGKTPGKPVTNTRPAPVSKPAAAQTSMSNEDLRIEELQKKLHSIDEALTKMDGLNKRIEKLQQQLKN</sequence>
<feature type="region of interest" description="Disordered" evidence="1">
    <location>
        <begin position="247"/>
        <end position="290"/>
    </location>
</feature>
<comment type="caution">
    <text evidence="3">The sequence shown here is derived from an EMBL/GenBank/DDBJ whole genome shotgun (WGS) entry which is preliminary data.</text>
</comment>
<dbReference type="InterPro" id="IPR057840">
    <property type="entry name" value="FimV_N"/>
</dbReference>
<dbReference type="InterPro" id="IPR020012">
    <property type="entry name" value="LysM_FimV"/>
</dbReference>
<dbReference type="Proteomes" id="UP000248395">
    <property type="component" value="Unassembled WGS sequence"/>
</dbReference>
<name>A0A318IXB7_9NEIS</name>
<dbReference type="EMBL" id="QJKC01000035">
    <property type="protein sequence ID" value="PXX38607.1"/>
    <property type="molecule type" value="Genomic_DNA"/>
</dbReference>
<proteinExistence type="predicted"/>
<dbReference type="Pfam" id="PF25800">
    <property type="entry name" value="FimV_N"/>
    <property type="match status" value="1"/>
</dbReference>
<protein>
    <submittedName>
        <fullName evidence="3">FimV-like protein</fullName>
    </submittedName>
</protein>
<feature type="region of interest" description="Disordered" evidence="1">
    <location>
        <begin position="374"/>
        <end position="416"/>
    </location>
</feature>
<dbReference type="AlphaFoldDB" id="A0A318IXB7"/>
<gene>
    <name evidence="3" type="ORF">DFR38_1356</name>
</gene>
<keyword evidence="4" id="KW-1185">Reference proteome</keyword>
<accession>A0A318IXB7</accession>
<dbReference type="NCBIfam" id="TIGR03505">
    <property type="entry name" value="FimV_core"/>
    <property type="match status" value="1"/>
</dbReference>
<organism evidence="3 4">
    <name type="scientific">Aquitalea magnusonii</name>
    <dbReference type="NCBI Taxonomy" id="332411"/>
    <lineage>
        <taxon>Bacteria</taxon>
        <taxon>Pseudomonadati</taxon>
        <taxon>Pseudomonadota</taxon>
        <taxon>Betaproteobacteria</taxon>
        <taxon>Neisseriales</taxon>
        <taxon>Chromobacteriaceae</taxon>
        <taxon>Aquitalea</taxon>
    </lineage>
</organism>
<evidence type="ECO:0000256" key="1">
    <source>
        <dbReference type="SAM" id="MobiDB-lite"/>
    </source>
</evidence>
<reference evidence="3 4" key="1">
    <citation type="submission" date="2018-05" db="EMBL/GenBank/DDBJ databases">
        <title>Genomic Encyclopedia of Type Strains, Phase IV (KMG-IV): sequencing the most valuable type-strain genomes for metagenomic binning, comparative biology and taxonomic classification.</title>
        <authorList>
            <person name="Goeker M."/>
        </authorList>
    </citation>
    <scope>NUCLEOTIDE SEQUENCE [LARGE SCALE GENOMIC DNA]</scope>
    <source>
        <strain evidence="3 4">DSM 25134</strain>
    </source>
</reference>
<evidence type="ECO:0000259" key="2">
    <source>
        <dbReference type="Pfam" id="PF25800"/>
    </source>
</evidence>
<evidence type="ECO:0000313" key="3">
    <source>
        <dbReference type="EMBL" id="PXX38607.1"/>
    </source>
</evidence>
<evidence type="ECO:0000313" key="4">
    <source>
        <dbReference type="Proteomes" id="UP000248395"/>
    </source>
</evidence>
<feature type="domain" description="FimV N-terminal" evidence="2">
    <location>
        <begin position="24"/>
        <end position="129"/>
    </location>
</feature>